<keyword evidence="4" id="KW-0508">mRNA splicing</keyword>
<feature type="domain" description="RRM" evidence="8">
    <location>
        <begin position="114"/>
        <end position="191"/>
    </location>
</feature>
<dbReference type="PROSITE" id="PS50102">
    <property type="entry name" value="RRM"/>
    <property type="match status" value="2"/>
</dbReference>
<evidence type="ECO:0000313" key="10">
    <source>
        <dbReference type="Proteomes" id="UP000191522"/>
    </source>
</evidence>
<dbReference type="GO" id="GO:0003723">
    <property type="term" value="F:RNA binding"/>
    <property type="evidence" value="ECO:0007669"/>
    <property type="project" value="UniProtKB-UniRule"/>
</dbReference>
<dbReference type="OrthoDB" id="6730379at2759"/>
<keyword evidence="10" id="KW-1185">Reference proteome</keyword>
<dbReference type="GO" id="GO:0005634">
    <property type="term" value="C:nucleus"/>
    <property type="evidence" value="ECO:0007669"/>
    <property type="project" value="UniProtKB-SubCell"/>
</dbReference>
<dbReference type="InterPro" id="IPR051106">
    <property type="entry name" value="RNA-bind/splicing_reg"/>
</dbReference>
<evidence type="ECO:0000256" key="3">
    <source>
        <dbReference type="ARBA" id="ARBA00022884"/>
    </source>
</evidence>
<evidence type="ECO:0000313" key="9">
    <source>
        <dbReference type="EMBL" id="OQD73802.1"/>
    </source>
</evidence>
<dbReference type="GO" id="GO:0006397">
    <property type="term" value="P:mRNA processing"/>
    <property type="evidence" value="ECO:0007669"/>
    <property type="project" value="UniProtKB-KW"/>
</dbReference>
<dbReference type="PANTHER" id="PTHR48028:SF4">
    <property type="entry name" value="SC35-LIKE SPLICING FACTOR"/>
    <property type="match status" value="1"/>
</dbReference>
<comment type="subcellular location">
    <subcellularLocation>
        <location evidence="1">Nucleus</location>
    </subcellularLocation>
</comment>
<reference evidence="10" key="1">
    <citation type="journal article" date="2017" name="Nat. Microbiol.">
        <title>Global analysis of biosynthetic gene clusters reveals vast potential of secondary metabolite production in Penicillium species.</title>
        <authorList>
            <person name="Nielsen J.C."/>
            <person name="Grijseels S."/>
            <person name="Prigent S."/>
            <person name="Ji B."/>
            <person name="Dainat J."/>
            <person name="Nielsen K.F."/>
            <person name="Frisvad J.C."/>
            <person name="Workman M."/>
            <person name="Nielsen J."/>
        </authorList>
    </citation>
    <scope>NUCLEOTIDE SEQUENCE [LARGE SCALE GENOMIC DNA]</scope>
    <source>
        <strain evidence="10">IBT 11843</strain>
    </source>
</reference>
<feature type="domain" description="RRM" evidence="8">
    <location>
        <begin position="206"/>
        <end position="284"/>
    </location>
</feature>
<evidence type="ECO:0000256" key="7">
    <source>
        <dbReference type="SAM" id="MobiDB-lite"/>
    </source>
</evidence>
<name>A0A1V6PAV7_PENDC</name>
<sequence length="320" mass="36652">MYVALAHSLRRAPSRLVCSSLPTASAAISRPRCFAATQSSPVRLSLQTPFRAALQVRWNSHSPANEHDLPESLKSFDEGLEYPSLEDESQQVQGKRQERHKNIDAFSNVPHQKETVYIGNLFYDLTAEDLRKHMEKYGTVLKTYIVHDNRGISKGFGYVEFASVDEASKAIQDLHMKVLEGRQVVLQYARSKLFKRWSNNNMSPTNTLYLGGIPYECTDRDLQDLIKDVQNVVDVRVPVDRRSGQPRGFAHVEFLNTQSAEIAKGILENKRPYGRPLQVHFSEHKRVGVLVGETDPHRAWEAHRKREQEEEEREQLENMS</sequence>
<evidence type="ECO:0000259" key="8">
    <source>
        <dbReference type="PROSITE" id="PS50102"/>
    </source>
</evidence>
<dbReference type="AlphaFoldDB" id="A0A1V6PAV7"/>
<dbReference type="Pfam" id="PF00076">
    <property type="entry name" value="RRM_1"/>
    <property type="match status" value="2"/>
</dbReference>
<dbReference type="InterPro" id="IPR035979">
    <property type="entry name" value="RBD_domain_sf"/>
</dbReference>
<keyword evidence="3 6" id="KW-0694">RNA-binding</keyword>
<dbReference type="SUPFAM" id="SSF54928">
    <property type="entry name" value="RNA-binding domain, RBD"/>
    <property type="match status" value="2"/>
</dbReference>
<dbReference type="PANTHER" id="PTHR48028">
    <property type="entry name" value="GLYCINE-RICH RNA-BINDING PROTEIN RZ1A"/>
    <property type="match status" value="1"/>
</dbReference>
<comment type="caution">
    <text evidence="9">The sequence shown here is derived from an EMBL/GenBank/DDBJ whole genome shotgun (WGS) entry which is preliminary data.</text>
</comment>
<proteinExistence type="predicted"/>
<dbReference type="Gene3D" id="3.30.70.330">
    <property type="match status" value="2"/>
</dbReference>
<dbReference type="CDD" id="cd00590">
    <property type="entry name" value="RRM_SF"/>
    <property type="match status" value="2"/>
</dbReference>
<dbReference type="STRING" id="69771.A0A1V6PAV7"/>
<evidence type="ECO:0000256" key="1">
    <source>
        <dbReference type="ARBA" id="ARBA00004123"/>
    </source>
</evidence>
<dbReference type="Proteomes" id="UP000191522">
    <property type="component" value="Unassembled WGS sequence"/>
</dbReference>
<gene>
    <name evidence="9" type="ORF">PENDEC_c013G00286</name>
</gene>
<evidence type="ECO:0000256" key="4">
    <source>
        <dbReference type="ARBA" id="ARBA00023187"/>
    </source>
</evidence>
<dbReference type="EMBL" id="MDYL01000013">
    <property type="protein sequence ID" value="OQD73802.1"/>
    <property type="molecule type" value="Genomic_DNA"/>
</dbReference>
<dbReference type="InterPro" id="IPR012677">
    <property type="entry name" value="Nucleotide-bd_a/b_plait_sf"/>
</dbReference>
<dbReference type="GO" id="GO:0008380">
    <property type="term" value="P:RNA splicing"/>
    <property type="evidence" value="ECO:0007669"/>
    <property type="project" value="UniProtKB-KW"/>
</dbReference>
<accession>A0A1V6PAV7</accession>
<feature type="region of interest" description="Disordered" evidence="7">
    <location>
        <begin position="300"/>
        <end position="320"/>
    </location>
</feature>
<evidence type="ECO:0000256" key="2">
    <source>
        <dbReference type="ARBA" id="ARBA00022664"/>
    </source>
</evidence>
<organism evidence="9 10">
    <name type="scientific">Penicillium decumbens</name>
    <dbReference type="NCBI Taxonomy" id="69771"/>
    <lineage>
        <taxon>Eukaryota</taxon>
        <taxon>Fungi</taxon>
        <taxon>Dikarya</taxon>
        <taxon>Ascomycota</taxon>
        <taxon>Pezizomycotina</taxon>
        <taxon>Eurotiomycetes</taxon>
        <taxon>Eurotiomycetidae</taxon>
        <taxon>Eurotiales</taxon>
        <taxon>Aspergillaceae</taxon>
        <taxon>Penicillium</taxon>
    </lineage>
</organism>
<protein>
    <recommendedName>
        <fullName evidence="8">RRM domain-containing protein</fullName>
    </recommendedName>
</protein>
<keyword evidence="5" id="KW-0539">Nucleus</keyword>
<evidence type="ECO:0000256" key="5">
    <source>
        <dbReference type="ARBA" id="ARBA00023242"/>
    </source>
</evidence>
<dbReference type="InterPro" id="IPR000504">
    <property type="entry name" value="RRM_dom"/>
</dbReference>
<keyword evidence="2" id="KW-0507">mRNA processing</keyword>
<evidence type="ECO:0000256" key="6">
    <source>
        <dbReference type="PROSITE-ProRule" id="PRU00176"/>
    </source>
</evidence>
<dbReference type="OMA" id="PRIDEEW"/>
<dbReference type="SMART" id="SM00360">
    <property type="entry name" value="RRM"/>
    <property type="match status" value="2"/>
</dbReference>